<evidence type="ECO:0008006" key="4">
    <source>
        <dbReference type="Google" id="ProtNLM"/>
    </source>
</evidence>
<evidence type="ECO:0000256" key="1">
    <source>
        <dbReference type="SAM" id="MobiDB-lite"/>
    </source>
</evidence>
<feature type="region of interest" description="Disordered" evidence="1">
    <location>
        <begin position="52"/>
        <end position="77"/>
    </location>
</feature>
<dbReference type="Proteomes" id="UP001523550">
    <property type="component" value="Unassembled WGS sequence"/>
</dbReference>
<protein>
    <recommendedName>
        <fullName evidence="4">Cadherin domain-containing protein</fullName>
    </recommendedName>
</protein>
<gene>
    <name evidence="2" type="ORF">J2T60_001189</name>
</gene>
<dbReference type="RefSeq" id="WP_253446796.1">
    <property type="nucleotide sequence ID" value="NZ_JALJYF010000001.1"/>
</dbReference>
<proteinExistence type="predicted"/>
<name>A0ABT1G7F3_9GAMM</name>
<comment type="caution">
    <text evidence="2">The sequence shown here is derived from an EMBL/GenBank/DDBJ whole genome shotgun (WGS) entry which is preliminary data.</text>
</comment>
<feature type="compositionally biased region" description="Basic and acidic residues" evidence="1">
    <location>
        <begin position="8"/>
        <end position="25"/>
    </location>
</feature>
<reference evidence="2 3" key="1">
    <citation type="submission" date="2022-03" db="EMBL/GenBank/DDBJ databases">
        <title>Genomic Encyclopedia of Type Strains, Phase III (KMG-III): the genomes of soil and plant-associated and newly described type strains.</title>
        <authorList>
            <person name="Whitman W."/>
        </authorList>
    </citation>
    <scope>NUCLEOTIDE SEQUENCE [LARGE SCALE GENOMIC DNA]</scope>
    <source>
        <strain evidence="2 3">BSker1</strain>
    </source>
</reference>
<feature type="region of interest" description="Disordered" evidence="1">
    <location>
        <begin position="1"/>
        <end position="25"/>
    </location>
</feature>
<sequence>MMATGGEAIRKNDLEKEGGKMTQEESHRPIWIVLIAAVFSITLIACGSDSDNGNGDDNGDDNGDPSGNGEGSDHGIVIDGHEAMTSGVLDPDETDEYLATVPEDAEVVYATTEEVGHQYTLTLSRVDGGSSSRGGSGSHEASINNFGENEYRILVSNASDEEIEYELTVYLDPEDVEIELEEVDGDQSSAKAVTYASPTSNLENHFSAAGQQLPVIGDIINKAAIQTEERVVYDLHGEDRIIGDVTILVERGMAERQVRFYGRIEAEGTDQRFATHVDAPAVLDSETKHLLQGQFWVFAEGRISHGRMGHDTGTDSDVQLISKPGPMVKEVTLNELSSQHTLKAH</sequence>
<evidence type="ECO:0000313" key="2">
    <source>
        <dbReference type="EMBL" id="MCP1727224.1"/>
    </source>
</evidence>
<evidence type="ECO:0000313" key="3">
    <source>
        <dbReference type="Proteomes" id="UP001523550"/>
    </source>
</evidence>
<keyword evidence="3" id="KW-1185">Reference proteome</keyword>
<accession>A0ABT1G7F3</accession>
<organism evidence="2 3">
    <name type="scientific">Natronospira proteinivora</name>
    <dbReference type="NCBI Taxonomy" id="1807133"/>
    <lineage>
        <taxon>Bacteria</taxon>
        <taxon>Pseudomonadati</taxon>
        <taxon>Pseudomonadota</taxon>
        <taxon>Gammaproteobacteria</taxon>
        <taxon>Natronospirales</taxon>
        <taxon>Natronospiraceae</taxon>
        <taxon>Natronospira</taxon>
    </lineage>
</organism>
<dbReference type="EMBL" id="JALJYF010000001">
    <property type="protein sequence ID" value="MCP1727224.1"/>
    <property type="molecule type" value="Genomic_DNA"/>
</dbReference>